<protein>
    <submittedName>
        <fullName evidence="2">Quinol monooxygenase YgiN</fullName>
    </submittedName>
</protein>
<gene>
    <name evidence="2" type="ORF">F4559_005219</name>
</gene>
<evidence type="ECO:0000313" key="3">
    <source>
        <dbReference type="Proteomes" id="UP000542674"/>
    </source>
</evidence>
<keyword evidence="2" id="KW-0503">Monooxygenase</keyword>
<keyword evidence="3" id="KW-1185">Reference proteome</keyword>
<dbReference type="Pfam" id="PF03992">
    <property type="entry name" value="ABM"/>
    <property type="match status" value="1"/>
</dbReference>
<organism evidence="2 3">
    <name type="scientific">Saccharothrix violaceirubra</name>
    <dbReference type="NCBI Taxonomy" id="413306"/>
    <lineage>
        <taxon>Bacteria</taxon>
        <taxon>Bacillati</taxon>
        <taxon>Actinomycetota</taxon>
        <taxon>Actinomycetes</taxon>
        <taxon>Pseudonocardiales</taxon>
        <taxon>Pseudonocardiaceae</taxon>
        <taxon>Saccharothrix</taxon>
    </lineage>
</organism>
<feature type="domain" description="ABM" evidence="1">
    <location>
        <begin position="6"/>
        <end position="66"/>
    </location>
</feature>
<dbReference type="InterPro" id="IPR007138">
    <property type="entry name" value="ABM_dom"/>
</dbReference>
<evidence type="ECO:0000259" key="1">
    <source>
        <dbReference type="Pfam" id="PF03992"/>
    </source>
</evidence>
<keyword evidence="2" id="KW-0560">Oxidoreductase</keyword>
<dbReference type="GO" id="GO:0004497">
    <property type="term" value="F:monooxygenase activity"/>
    <property type="evidence" value="ECO:0007669"/>
    <property type="project" value="UniProtKB-KW"/>
</dbReference>
<dbReference type="EMBL" id="JACHJS010000001">
    <property type="protein sequence ID" value="MBB4967860.1"/>
    <property type="molecule type" value="Genomic_DNA"/>
</dbReference>
<comment type="caution">
    <text evidence="2">The sequence shown here is derived from an EMBL/GenBank/DDBJ whole genome shotgun (WGS) entry which is preliminary data.</text>
</comment>
<name>A0A7W7T9U4_9PSEU</name>
<sequence length="125" mass="13369">MLLACRFTVAEADASAFTDRVAKALALLTAQPGVRAGRLTRSTDQHDLFLLTVEFESVPAYRRALSPFEVREAVVPLLSTAHPEPSAFEPLLDAESGDVRQSESLVAADAFTVRLGEAAGPTTAR</sequence>
<dbReference type="Gene3D" id="3.30.70.100">
    <property type="match status" value="1"/>
</dbReference>
<reference evidence="2 3" key="1">
    <citation type="submission" date="2020-08" db="EMBL/GenBank/DDBJ databases">
        <title>Sequencing the genomes of 1000 actinobacteria strains.</title>
        <authorList>
            <person name="Klenk H.-P."/>
        </authorList>
    </citation>
    <scope>NUCLEOTIDE SEQUENCE [LARGE SCALE GENOMIC DNA]</scope>
    <source>
        <strain evidence="2 3">DSM 45084</strain>
    </source>
</reference>
<accession>A0A7W7T9U4</accession>
<dbReference type="SUPFAM" id="SSF54909">
    <property type="entry name" value="Dimeric alpha+beta barrel"/>
    <property type="match status" value="1"/>
</dbReference>
<dbReference type="InterPro" id="IPR011008">
    <property type="entry name" value="Dimeric_a/b-barrel"/>
</dbReference>
<proteinExistence type="predicted"/>
<dbReference type="AlphaFoldDB" id="A0A7W7T9U4"/>
<evidence type="ECO:0000313" key="2">
    <source>
        <dbReference type="EMBL" id="MBB4967860.1"/>
    </source>
</evidence>
<dbReference type="RefSeq" id="WP_184672885.1">
    <property type="nucleotide sequence ID" value="NZ_BAABAI010000016.1"/>
</dbReference>
<dbReference type="Proteomes" id="UP000542674">
    <property type="component" value="Unassembled WGS sequence"/>
</dbReference>